<sequence>MSVARNHAGWSSWRHLLLNTSAVLGFVVASTQIASADQLLPTNFFANQKLSTTSQMLVSANHLTVNNVTSLVIATGDVRLSADGYLVAAERAEYNQKTGKVLLIGAVAVRGPDGQQYIAERAELFGGFRQGFLKSLVFETGDGLRLTAADAEIRPGNTLLLDDASVTPCGNCVDSNGRQIGWRIRSATVVRDTEKKTIHFAQGSLEIAGIPIAYLPWLTIPDPSLTDIENLMRSRVSYSAEKGLAVVYPGFVFHSPELGVTLTPEIYTRQGVLGELNWNKQIGFGNYAVDAWGIYQLDPSAYAGKNGDTNFRGGVQGRADFSFNGGWTAGVQASTFSDRSFPVDYTKGRREGDYATQRIFATQLTDNAYLDARAEYYVGLGESGATIESQQGQVLPSIAGHHVTSAPNGFGEFLLDGQLIRITRDADTSSTVGGTEYVQGFAGEKTHAMVQAAWRDQWTMPGGVLISPYIGVRGDISQYDGASGHADAPAAAVTHSITPIAALDVSWPLMGKTQEATHFVTPRLQVVSRGGNATPGITNENAQSFVFDDTNLFSFNRFSGTDRQETGTRASFGVTYHADLADGRWFDLTIGQSVQIGGTNSATIANPTQTGIGSGVVDGLSHIVIGAKGAPLVGVELGGKILLDPSDATIERGMIAAKYSGEYFSGGIDYAYQSQDMAPGVTADRHEIGGNITVPIDDYWSVSGDARYDLITSQISNYGVSLGYDDNYTEGSVYYRSNGGGFEGDRIGIKLKLKMLADVGYDHNL</sequence>
<comment type="similarity">
    <text evidence="1">Belongs to the LptD family.</text>
</comment>
<organism evidence="3 4">
    <name type="scientific">Maritalea porphyrae</name>
    <dbReference type="NCBI Taxonomy" id="880732"/>
    <lineage>
        <taxon>Bacteria</taxon>
        <taxon>Pseudomonadati</taxon>
        <taxon>Pseudomonadota</taxon>
        <taxon>Alphaproteobacteria</taxon>
        <taxon>Hyphomicrobiales</taxon>
        <taxon>Devosiaceae</taxon>
        <taxon>Maritalea</taxon>
    </lineage>
</organism>
<dbReference type="Pfam" id="PF04453">
    <property type="entry name" value="LptD"/>
    <property type="match status" value="1"/>
</dbReference>
<dbReference type="HAMAP" id="MF_01411">
    <property type="entry name" value="LPS_assembly_LptD"/>
    <property type="match status" value="1"/>
</dbReference>
<comment type="function">
    <text evidence="1">Involved in the assembly of lipopolysaccharide (LPS) at the surface of the outer membrane.</text>
</comment>
<dbReference type="RefSeq" id="WP_284364825.1">
    <property type="nucleotide sequence ID" value="NZ_BSNI01000002.1"/>
</dbReference>
<evidence type="ECO:0000259" key="2">
    <source>
        <dbReference type="Pfam" id="PF04453"/>
    </source>
</evidence>
<dbReference type="InterPro" id="IPR007543">
    <property type="entry name" value="LptD_C"/>
</dbReference>
<protein>
    <recommendedName>
        <fullName evidence="1">LPS-assembly protein LptD</fullName>
    </recommendedName>
</protein>
<dbReference type="InterPro" id="IPR020889">
    <property type="entry name" value="LipoPS_assembly_LptD"/>
</dbReference>
<comment type="subunit">
    <text evidence="1">Component of the lipopolysaccharide transport and assembly complex.</text>
</comment>
<keyword evidence="4" id="KW-1185">Reference proteome</keyword>
<accession>A0ABQ5USH6</accession>
<dbReference type="Proteomes" id="UP001161405">
    <property type="component" value="Unassembled WGS sequence"/>
</dbReference>
<proteinExistence type="inferred from homology"/>
<keyword evidence="1" id="KW-0732">Signal</keyword>
<reference evidence="3" key="2">
    <citation type="submission" date="2023-01" db="EMBL/GenBank/DDBJ databases">
        <title>Draft genome sequence of Maritalea porphyrae strain NBRC 107169.</title>
        <authorList>
            <person name="Sun Q."/>
            <person name="Mori K."/>
        </authorList>
    </citation>
    <scope>NUCLEOTIDE SEQUENCE</scope>
    <source>
        <strain evidence="3">NBRC 107169</strain>
    </source>
</reference>
<dbReference type="PANTHER" id="PTHR30189:SF1">
    <property type="entry name" value="LPS-ASSEMBLY PROTEIN LPTD"/>
    <property type="match status" value="1"/>
</dbReference>
<comment type="caution">
    <text evidence="1">Lacks conserved residue(s) required for the propagation of feature annotation.</text>
</comment>
<reference evidence="3" key="1">
    <citation type="journal article" date="2014" name="Int. J. Syst. Evol. Microbiol.">
        <title>Complete genome of a new Firmicutes species belonging to the dominant human colonic microbiota ('Ruminococcus bicirculans') reveals two chromosomes and a selective capacity to utilize plant glucans.</title>
        <authorList>
            <consortium name="NISC Comparative Sequencing Program"/>
            <person name="Wegmann U."/>
            <person name="Louis P."/>
            <person name="Goesmann A."/>
            <person name="Henrissat B."/>
            <person name="Duncan S.H."/>
            <person name="Flint H.J."/>
        </authorList>
    </citation>
    <scope>NUCLEOTIDE SEQUENCE</scope>
    <source>
        <strain evidence="3">NBRC 107169</strain>
    </source>
</reference>
<evidence type="ECO:0000313" key="3">
    <source>
        <dbReference type="EMBL" id="GLQ18148.1"/>
    </source>
</evidence>
<keyword evidence="1" id="KW-0998">Cell outer membrane</keyword>
<comment type="subcellular location">
    <subcellularLocation>
        <location evidence="1">Cell outer membrane</location>
    </subcellularLocation>
</comment>
<name>A0ABQ5USH6_9HYPH</name>
<dbReference type="EMBL" id="BSNI01000002">
    <property type="protein sequence ID" value="GLQ18148.1"/>
    <property type="molecule type" value="Genomic_DNA"/>
</dbReference>
<comment type="caution">
    <text evidence="3">The sequence shown here is derived from an EMBL/GenBank/DDBJ whole genome shotgun (WGS) entry which is preliminary data.</text>
</comment>
<dbReference type="InterPro" id="IPR050218">
    <property type="entry name" value="LptD"/>
</dbReference>
<gene>
    <name evidence="1 3" type="primary">lptD</name>
    <name evidence="3" type="ORF">GCM10007879_23970</name>
</gene>
<feature type="domain" description="LptD C-terminal" evidence="2">
    <location>
        <begin position="311"/>
        <end position="700"/>
    </location>
</feature>
<evidence type="ECO:0000256" key="1">
    <source>
        <dbReference type="HAMAP-Rule" id="MF_01411"/>
    </source>
</evidence>
<keyword evidence="1" id="KW-0472">Membrane</keyword>
<dbReference type="PANTHER" id="PTHR30189">
    <property type="entry name" value="LPS-ASSEMBLY PROTEIN"/>
    <property type="match status" value="1"/>
</dbReference>
<evidence type="ECO:0000313" key="4">
    <source>
        <dbReference type="Proteomes" id="UP001161405"/>
    </source>
</evidence>